<sequence length="377" mass="42811">MEGKVLLLSQRRISDLVAFCLSYEFEDNLAAMTRADRFDVQNRAALEFSRRVYKWTRLASGSTKLAGVLAPSPPQLRLQRDYELFFPIFSNAYQLHSLAAIPDWRKRCRKAACFITEVWADDIPEYLVELLSGFDHIFVGLHHCAPQIARIAGRPCSYLPLAVDVERFAPRPEQQRSIAVCNIGRRSATTHAALLAGAERERLFYYYDTVAASGSNRKERTFRVDNPEEHRIMIANILQRSRYFIANRSHVNNPEFTAGRDEISARFYEGAAAGAVMVGEAPRTEEFARQFDWPDAVIHVPFDSPDICQILEALDADPARLRAVQNANVREAALRHDWLYRIQAVFDILGIAHTDQMRARANRLRQIAGSFELPAAA</sequence>
<name>A0A1G6QTS6_9BRAD</name>
<keyword evidence="2" id="KW-0808">Transferase</keyword>
<dbReference type="EMBL" id="FMZW01000006">
    <property type="protein sequence ID" value="SDC95097.1"/>
    <property type="molecule type" value="Genomic_DNA"/>
</dbReference>
<evidence type="ECO:0000313" key="2">
    <source>
        <dbReference type="EMBL" id="SDC95097.1"/>
    </source>
</evidence>
<accession>A0A1G6QTS6</accession>
<dbReference type="InterPro" id="IPR055259">
    <property type="entry name" value="YkvP/CgeB_Glyco_trans-like"/>
</dbReference>
<dbReference type="Pfam" id="PF13524">
    <property type="entry name" value="Glyco_trans_1_2"/>
    <property type="match status" value="1"/>
</dbReference>
<proteinExistence type="predicted"/>
<reference evidence="2 3" key="1">
    <citation type="submission" date="2016-10" db="EMBL/GenBank/DDBJ databases">
        <authorList>
            <person name="de Groot N.N."/>
        </authorList>
    </citation>
    <scope>NUCLEOTIDE SEQUENCE [LARGE SCALE GENOMIC DNA]</scope>
    <source>
        <strain evidence="2 3">R5</strain>
    </source>
</reference>
<organism evidence="2 3">
    <name type="scientific">Bradyrhizobium brasilense</name>
    <dbReference type="NCBI Taxonomy" id="1419277"/>
    <lineage>
        <taxon>Bacteria</taxon>
        <taxon>Pseudomonadati</taxon>
        <taxon>Pseudomonadota</taxon>
        <taxon>Alphaproteobacteria</taxon>
        <taxon>Hyphomicrobiales</taxon>
        <taxon>Nitrobacteraceae</taxon>
        <taxon>Bradyrhizobium</taxon>
    </lineage>
</organism>
<dbReference type="Proteomes" id="UP000199245">
    <property type="component" value="Unassembled WGS sequence"/>
</dbReference>
<protein>
    <submittedName>
        <fullName evidence="2">Glycosyl transferases group 1</fullName>
    </submittedName>
</protein>
<dbReference type="GO" id="GO:0016740">
    <property type="term" value="F:transferase activity"/>
    <property type="evidence" value="ECO:0007669"/>
    <property type="project" value="UniProtKB-KW"/>
</dbReference>
<dbReference type="AlphaFoldDB" id="A0A1G6QTS6"/>
<dbReference type="RefSeq" id="WP_092081489.1">
    <property type="nucleotide sequence ID" value="NZ_FMZW01000006.1"/>
</dbReference>
<gene>
    <name evidence="2" type="ORF">SAMN05216337_100690</name>
</gene>
<evidence type="ECO:0000313" key="3">
    <source>
        <dbReference type="Proteomes" id="UP000199245"/>
    </source>
</evidence>
<feature type="domain" description="Spore protein YkvP/CgeB glycosyl transferase-like" evidence="1">
    <location>
        <begin position="234"/>
        <end position="345"/>
    </location>
</feature>
<evidence type="ECO:0000259" key="1">
    <source>
        <dbReference type="Pfam" id="PF13524"/>
    </source>
</evidence>